<organism evidence="1 2">
    <name type="scientific">Gimesia chilikensis</name>
    <dbReference type="NCBI Taxonomy" id="2605989"/>
    <lineage>
        <taxon>Bacteria</taxon>
        <taxon>Pseudomonadati</taxon>
        <taxon>Planctomycetota</taxon>
        <taxon>Planctomycetia</taxon>
        <taxon>Planctomycetales</taxon>
        <taxon>Planctomycetaceae</taxon>
        <taxon>Gimesia</taxon>
    </lineage>
</organism>
<gene>
    <name evidence="1" type="ORF">HG66A1_45170</name>
</gene>
<dbReference type="AlphaFoldDB" id="A0A517PTK7"/>
<evidence type="ECO:0000313" key="1">
    <source>
        <dbReference type="EMBL" id="QDT22707.1"/>
    </source>
</evidence>
<dbReference type="OrthoDB" id="286365at2"/>
<dbReference type="RefSeq" id="WP_145188989.1">
    <property type="nucleotide sequence ID" value="NZ_CP036266.1"/>
</dbReference>
<keyword evidence="2" id="KW-1185">Reference proteome</keyword>
<dbReference type="EMBL" id="CP036266">
    <property type="protein sequence ID" value="QDT22707.1"/>
    <property type="molecule type" value="Genomic_DNA"/>
</dbReference>
<dbReference type="Proteomes" id="UP000320421">
    <property type="component" value="Chromosome"/>
</dbReference>
<reference evidence="1 2" key="1">
    <citation type="submission" date="2019-02" db="EMBL/GenBank/DDBJ databases">
        <title>Deep-cultivation of Planctomycetes and their phenomic and genomic characterization uncovers novel biology.</title>
        <authorList>
            <person name="Wiegand S."/>
            <person name="Jogler M."/>
            <person name="Boedeker C."/>
            <person name="Pinto D."/>
            <person name="Vollmers J."/>
            <person name="Rivas-Marin E."/>
            <person name="Kohn T."/>
            <person name="Peeters S.H."/>
            <person name="Heuer A."/>
            <person name="Rast P."/>
            <person name="Oberbeckmann S."/>
            <person name="Bunk B."/>
            <person name="Jeske O."/>
            <person name="Meyerdierks A."/>
            <person name="Storesund J.E."/>
            <person name="Kallscheuer N."/>
            <person name="Luecker S."/>
            <person name="Lage O.M."/>
            <person name="Pohl T."/>
            <person name="Merkel B.J."/>
            <person name="Hornburger P."/>
            <person name="Mueller R.-W."/>
            <person name="Bruemmer F."/>
            <person name="Labrenz M."/>
            <person name="Spormann A.M."/>
            <person name="Op den Camp H."/>
            <person name="Overmann J."/>
            <person name="Amann R."/>
            <person name="Jetten M.S.M."/>
            <person name="Mascher T."/>
            <person name="Medema M.H."/>
            <person name="Devos D.P."/>
            <person name="Kaster A.-K."/>
            <person name="Ovreas L."/>
            <person name="Rohde M."/>
            <person name="Galperin M.Y."/>
            <person name="Jogler C."/>
        </authorList>
    </citation>
    <scope>NUCLEOTIDE SEQUENCE [LARGE SCALE GENOMIC DNA]</scope>
    <source>
        <strain evidence="1 2">HG66A1</strain>
    </source>
</reference>
<sequence>MALHEQDREDLMREAIALYPRAEFQVPQESEPVFWGQKRSGQYSFYFGGDPVYQFDEQGHLRRAYLDGHLYRTQGNTLARLTKVRTADSSTLERYDLTQAELEDILHRMADRFTRLQTAIEDPERFQLSEYLTDSTEEELREQIQVQIALVLQGATQLAPRIRGKR</sequence>
<protein>
    <submittedName>
        <fullName evidence="1">Uncharacterized protein</fullName>
    </submittedName>
</protein>
<name>A0A517PTK7_9PLAN</name>
<accession>A0A517PTK7</accession>
<evidence type="ECO:0000313" key="2">
    <source>
        <dbReference type="Proteomes" id="UP000320421"/>
    </source>
</evidence>
<proteinExistence type="predicted"/>